<evidence type="ECO:0000256" key="5">
    <source>
        <dbReference type="ARBA" id="ARBA00022723"/>
    </source>
</evidence>
<dbReference type="FunFam" id="3.40.50.300:FF:000948">
    <property type="entry name" value="Thymidine kinase"/>
    <property type="match status" value="1"/>
</dbReference>
<dbReference type="EC" id="2.7.1.21" evidence="2"/>
<evidence type="ECO:0000256" key="10">
    <source>
        <dbReference type="ARBA" id="ARBA00048254"/>
    </source>
</evidence>
<evidence type="ECO:0000256" key="1">
    <source>
        <dbReference type="ARBA" id="ARBA00007587"/>
    </source>
</evidence>
<dbReference type="PANTHER" id="PTHR11441:SF0">
    <property type="entry name" value="THYMIDINE KINASE, CYTOSOLIC"/>
    <property type="match status" value="1"/>
</dbReference>
<keyword evidence="5" id="KW-0479">Metal-binding</keyword>
<keyword evidence="3" id="KW-0237">DNA synthesis</keyword>
<evidence type="ECO:0000256" key="2">
    <source>
        <dbReference type="ARBA" id="ARBA00012118"/>
    </source>
</evidence>
<comment type="similarity">
    <text evidence="1">Belongs to the thymidine kinase family.</text>
</comment>
<evidence type="ECO:0000256" key="4">
    <source>
        <dbReference type="ARBA" id="ARBA00022679"/>
    </source>
</evidence>
<keyword evidence="6" id="KW-0547">Nucleotide-binding</keyword>
<name>A0A6C0B5M1_9ZZZZ</name>
<evidence type="ECO:0000256" key="3">
    <source>
        <dbReference type="ARBA" id="ARBA00022634"/>
    </source>
</evidence>
<dbReference type="PROSITE" id="PS00603">
    <property type="entry name" value="TK_CELLULAR_TYPE"/>
    <property type="match status" value="1"/>
</dbReference>
<evidence type="ECO:0000256" key="9">
    <source>
        <dbReference type="ARBA" id="ARBA00022840"/>
    </source>
</evidence>
<reference evidence="11" key="1">
    <citation type="journal article" date="2020" name="Nature">
        <title>Giant virus diversity and host interactions through global metagenomics.</title>
        <authorList>
            <person name="Schulz F."/>
            <person name="Roux S."/>
            <person name="Paez-Espino D."/>
            <person name="Jungbluth S."/>
            <person name="Walsh D.A."/>
            <person name="Denef V.J."/>
            <person name="McMahon K.D."/>
            <person name="Konstantinidis K.T."/>
            <person name="Eloe-Fadrosh E.A."/>
            <person name="Kyrpides N.C."/>
            <person name="Woyke T."/>
        </authorList>
    </citation>
    <scope>NUCLEOTIDE SEQUENCE</scope>
    <source>
        <strain evidence="11">GVMAG-M-3300010157-4</strain>
    </source>
</reference>
<dbReference type="InterPro" id="IPR020633">
    <property type="entry name" value="Thymidine_kinase_CS"/>
</dbReference>
<keyword evidence="8" id="KW-0862">Zinc</keyword>
<sequence length="189" mass="21431">MLPMAEPQTGYLELILGPMFSGKTTRLIERYRAYSYIGKRVIAINYSLDVRYRNTMLSSHDHIEIPCIFAESLMEATAMNAVLDADVVLVNEGQFFPDLVPAIQRLVEGQRKHVYVCGLDGDFRRERFGTILDLVPFCDRVEKLSAFCAQCRNGTPAIFSNRLTQESSQVVIGSDNYRPLCRACYRGTM</sequence>
<dbReference type="GO" id="GO:0071897">
    <property type="term" value="P:DNA biosynthetic process"/>
    <property type="evidence" value="ECO:0007669"/>
    <property type="project" value="UniProtKB-KW"/>
</dbReference>
<evidence type="ECO:0000256" key="8">
    <source>
        <dbReference type="ARBA" id="ARBA00022833"/>
    </source>
</evidence>
<organism evidence="11">
    <name type="scientific">viral metagenome</name>
    <dbReference type="NCBI Taxonomy" id="1070528"/>
    <lineage>
        <taxon>unclassified sequences</taxon>
        <taxon>metagenomes</taxon>
        <taxon>organismal metagenomes</taxon>
    </lineage>
</organism>
<dbReference type="Gene3D" id="3.30.60.20">
    <property type="match status" value="1"/>
</dbReference>
<dbReference type="EMBL" id="MN739080">
    <property type="protein sequence ID" value="QHS87360.1"/>
    <property type="molecule type" value="Genomic_DNA"/>
</dbReference>
<comment type="catalytic activity">
    <reaction evidence="10">
        <text>thymidine + ATP = dTMP + ADP + H(+)</text>
        <dbReference type="Rhea" id="RHEA:19129"/>
        <dbReference type="ChEBI" id="CHEBI:15378"/>
        <dbReference type="ChEBI" id="CHEBI:17748"/>
        <dbReference type="ChEBI" id="CHEBI:30616"/>
        <dbReference type="ChEBI" id="CHEBI:63528"/>
        <dbReference type="ChEBI" id="CHEBI:456216"/>
        <dbReference type="EC" id="2.7.1.21"/>
    </reaction>
</comment>
<evidence type="ECO:0000256" key="7">
    <source>
        <dbReference type="ARBA" id="ARBA00022777"/>
    </source>
</evidence>
<evidence type="ECO:0000256" key="6">
    <source>
        <dbReference type="ARBA" id="ARBA00022741"/>
    </source>
</evidence>
<dbReference type="Gene3D" id="3.40.50.300">
    <property type="entry name" value="P-loop containing nucleotide triphosphate hydrolases"/>
    <property type="match status" value="1"/>
</dbReference>
<dbReference type="PANTHER" id="PTHR11441">
    <property type="entry name" value="THYMIDINE KINASE"/>
    <property type="match status" value="1"/>
</dbReference>
<keyword evidence="7" id="KW-0418">Kinase</keyword>
<dbReference type="InterPro" id="IPR001267">
    <property type="entry name" value="Thymidine_kinase"/>
</dbReference>
<dbReference type="GO" id="GO:0004797">
    <property type="term" value="F:thymidine kinase activity"/>
    <property type="evidence" value="ECO:0007669"/>
    <property type="project" value="UniProtKB-EC"/>
</dbReference>
<keyword evidence="4" id="KW-0808">Transferase</keyword>
<dbReference type="Pfam" id="PF00265">
    <property type="entry name" value="TK"/>
    <property type="match status" value="1"/>
</dbReference>
<dbReference type="SUPFAM" id="SSF57716">
    <property type="entry name" value="Glucocorticoid receptor-like (DNA-binding domain)"/>
    <property type="match status" value="1"/>
</dbReference>
<dbReference type="GO" id="GO:0046872">
    <property type="term" value="F:metal ion binding"/>
    <property type="evidence" value="ECO:0007669"/>
    <property type="project" value="UniProtKB-KW"/>
</dbReference>
<dbReference type="InterPro" id="IPR027417">
    <property type="entry name" value="P-loop_NTPase"/>
</dbReference>
<keyword evidence="9" id="KW-0067">ATP-binding</keyword>
<evidence type="ECO:0000313" key="11">
    <source>
        <dbReference type="EMBL" id="QHS87360.1"/>
    </source>
</evidence>
<dbReference type="AlphaFoldDB" id="A0A6C0B5M1"/>
<proteinExistence type="inferred from homology"/>
<dbReference type="PIRSF" id="PIRSF035805">
    <property type="entry name" value="TK_cell"/>
    <property type="match status" value="1"/>
</dbReference>
<dbReference type="GO" id="GO:0005524">
    <property type="term" value="F:ATP binding"/>
    <property type="evidence" value="ECO:0007669"/>
    <property type="project" value="UniProtKB-KW"/>
</dbReference>
<dbReference type="SUPFAM" id="SSF52540">
    <property type="entry name" value="P-loop containing nucleoside triphosphate hydrolases"/>
    <property type="match status" value="1"/>
</dbReference>
<accession>A0A6C0B5M1</accession>
<dbReference type="GO" id="GO:0046104">
    <property type="term" value="P:thymidine metabolic process"/>
    <property type="evidence" value="ECO:0007669"/>
    <property type="project" value="TreeGrafter"/>
</dbReference>
<protein>
    <recommendedName>
        <fullName evidence="2">thymidine kinase</fullName>
        <ecNumber evidence="2">2.7.1.21</ecNumber>
    </recommendedName>
</protein>